<accession>A0AAV5HWH8</accession>
<keyword evidence="3" id="KW-1185">Reference proteome</keyword>
<reference evidence="2 3" key="1">
    <citation type="journal article" date="2021" name="Commun. Biol.">
        <title>The genome of Shorea leprosula (Dipterocarpaceae) highlights the ecological relevance of drought in aseasonal tropical rainforests.</title>
        <authorList>
            <person name="Ng K.K.S."/>
            <person name="Kobayashi M.J."/>
            <person name="Fawcett J.A."/>
            <person name="Hatakeyama M."/>
            <person name="Paape T."/>
            <person name="Ng C.H."/>
            <person name="Ang C.C."/>
            <person name="Tnah L.H."/>
            <person name="Lee C.T."/>
            <person name="Nishiyama T."/>
            <person name="Sese J."/>
            <person name="O'Brien M.J."/>
            <person name="Copetti D."/>
            <person name="Mohd Noor M.I."/>
            <person name="Ong R.C."/>
            <person name="Putra M."/>
            <person name="Sireger I.Z."/>
            <person name="Indrioko S."/>
            <person name="Kosugi Y."/>
            <person name="Izuno A."/>
            <person name="Isagi Y."/>
            <person name="Lee S.L."/>
            <person name="Shimizu K.K."/>
        </authorList>
    </citation>
    <scope>NUCLEOTIDE SEQUENCE [LARGE SCALE GENOMIC DNA]</scope>
    <source>
        <strain evidence="2">214</strain>
    </source>
</reference>
<evidence type="ECO:0000313" key="2">
    <source>
        <dbReference type="EMBL" id="GKU93233.1"/>
    </source>
</evidence>
<feature type="transmembrane region" description="Helical" evidence="1">
    <location>
        <begin position="6"/>
        <end position="26"/>
    </location>
</feature>
<protein>
    <submittedName>
        <fullName evidence="2">Uncharacterized protein</fullName>
    </submittedName>
</protein>
<comment type="caution">
    <text evidence="2">The sequence shown here is derived from an EMBL/GenBank/DDBJ whole genome shotgun (WGS) entry which is preliminary data.</text>
</comment>
<keyword evidence="1" id="KW-0812">Transmembrane</keyword>
<name>A0AAV5HWH8_9ROSI</name>
<evidence type="ECO:0000313" key="3">
    <source>
        <dbReference type="Proteomes" id="UP001054252"/>
    </source>
</evidence>
<dbReference type="EMBL" id="BPVZ01000006">
    <property type="protein sequence ID" value="GKU93233.1"/>
    <property type="molecule type" value="Genomic_DNA"/>
</dbReference>
<evidence type="ECO:0000256" key="1">
    <source>
        <dbReference type="SAM" id="Phobius"/>
    </source>
</evidence>
<sequence length="153" mass="17198">MAARSLSFHVTVYLFWWPFFSSILCCKQKWTPCMLMVRCDLSALVQFGFSLVSLVGGLFLEVLLLCTIAGGVELSFGIYMPNVELLAQDSEQKLLQCAHFCSKSMSSPTSFSAEMYLVSSLLNRSEKFSKFKASVAEYFPGIGFNFIHYSFSI</sequence>
<dbReference type="AlphaFoldDB" id="A0AAV5HWH8"/>
<feature type="transmembrane region" description="Helical" evidence="1">
    <location>
        <begin position="47"/>
        <end position="72"/>
    </location>
</feature>
<proteinExistence type="predicted"/>
<keyword evidence="1" id="KW-0472">Membrane</keyword>
<dbReference type="Proteomes" id="UP001054252">
    <property type="component" value="Unassembled WGS sequence"/>
</dbReference>
<gene>
    <name evidence="2" type="ORF">SLEP1_g6841</name>
</gene>
<organism evidence="2 3">
    <name type="scientific">Rubroshorea leprosula</name>
    <dbReference type="NCBI Taxonomy" id="152421"/>
    <lineage>
        <taxon>Eukaryota</taxon>
        <taxon>Viridiplantae</taxon>
        <taxon>Streptophyta</taxon>
        <taxon>Embryophyta</taxon>
        <taxon>Tracheophyta</taxon>
        <taxon>Spermatophyta</taxon>
        <taxon>Magnoliopsida</taxon>
        <taxon>eudicotyledons</taxon>
        <taxon>Gunneridae</taxon>
        <taxon>Pentapetalae</taxon>
        <taxon>rosids</taxon>
        <taxon>malvids</taxon>
        <taxon>Malvales</taxon>
        <taxon>Dipterocarpaceae</taxon>
        <taxon>Rubroshorea</taxon>
    </lineage>
</organism>
<keyword evidence="1" id="KW-1133">Transmembrane helix</keyword>